<dbReference type="PANTHER" id="PTHR22789:SF0">
    <property type="entry name" value="3-OXO-TETRONATE 4-PHOSPHATE DECARBOXYLASE-RELATED"/>
    <property type="match status" value="1"/>
</dbReference>
<dbReference type="InterPro" id="IPR001303">
    <property type="entry name" value="Aldolase_II/adducin_N"/>
</dbReference>
<proteinExistence type="predicted"/>
<dbReference type="GO" id="GO:0016832">
    <property type="term" value="F:aldehyde-lyase activity"/>
    <property type="evidence" value="ECO:0007669"/>
    <property type="project" value="TreeGrafter"/>
</dbReference>
<accession>A0A7V5XHM5</accession>
<keyword evidence="2" id="KW-0456">Lyase</keyword>
<evidence type="ECO:0000259" key="3">
    <source>
        <dbReference type="SMART" id="SM01007"/>
    </source>
</evidence>
<dbReference type="GO" id="GO:0019323">
    <property type="term" value="P:pentose catabolic process"/>
    <property type="evidence" value="ECO:0007669"/>
    <property type="project" value="TreeGrafter"/>
</dbReference>
<dbReference type="GO" id="GO:0005829">
    <property type="term" value="C:cytosol"/>
    <property type="evidence" value="ECO:0007669"/>
    <property type="project" value="TreeGrafter"/>
</dbReference>
<reference evidence="4" key="1">
    <citation type="journal article" date="2020" name="mSystems">
        <title>Genome- and Community-Level Interaction Insights into Carbon Utilization and Element Cycling Functions of Hydrothermarchaeota in Hydrothermal Sediment.</title>
        <authorList>
            <person name="Zhou Z."/>
            <person name="Liu Y."/>
            <person name="Xu W."/>
            <person name="Pan J."/>
            <person name="Luo Z.H."/>
            <person name="Li M."/>
        </authorList>
    </citation>
    <scope>NUCLEOTIDE SEQUENCE [LARGE SCALE GENOMIC DNA]</scope>
    <source>
        <strain evidence="4">SpSt-106</strain>
    </source>
</reference>
<evidence type="ECO:0000256" key="2">
    <source>
        <dbReference type="ARBA" id="ARBA00023239"/>
    </source>
</evidence>
<name>A0A7V5XHM5_9BACT</name>
<dbReference type="SMART" id="SM01007">
    <property type="entry name" value="Aldolase_II"/>
    <property type="match status" value="1"/>
</dbReference>
<gene>
    <name evidence="4" type="ORF">ENM15_07495</name>
</gene>
<keyword evidence="1" id="KW-0479">Metal-binding</keyword>
<organism evidence="4">
    <name type="scientific">Thermodesulfobacterium geofontis</name>
    <dbReference type="NCBI Taxonomy" id="1295609"/>
    <lineage>
        <taxon>Bacteria</taxon>
        <taxon>Pseudomonadati</taxon>
        <taxon>Thermodesulfobacteriota</taxon>
        <taxon>Thermodesulfobacteria</taxon>
        <taxon>Thermodesulfobacteriales</taxon>
        <taxon>Thermodesulfobacteriaceae</taxon>
        <taxon>Thermodesulfobacterium</taxon>
    </lineage>
</organism>
<evidence type="ECO:0000313" key="4">
    <source>
        <dbReference type="EMBL" id="HHQ16639.1"/>
    </source>
</evidence>
<dbReference type="InterPro" id="IPR036409">
    <property type="entry name" value="Aldolase_II/adducin_N_sf"/>
</dbReference>
<dbReference type="EMBL" id="DRWR01000121">
    <property type="protein sequence ID" value="HHQ16639.1"/>
    <property type="molecule type" value="Genomic_DNA"/>
</dbReference>
<dbReference type="GO" id="GO:0046872">
    <property type="term" value="F:metal ion binding"/>
    <property type="evidence" value="ECO:0007669"/>
    <property type="project" value="UniProtKB-KW"/>
</dbReference>
<dbReference type="SUPFAM" id="SSF53639">
    <property type="entry name" value="AraD/HMP-PK domain-like"/>
    <property type="match status" value="1"/>
</dbReference>
<feature type="domain" description="Class II aldolase/adducin N-terminal" evidence="3">
    <location>
        <begin position="5"/>
        <end position="178"/>
    </location>
</feature>
<sequence>MKKLERLCYFANYLSKKGLIIGSEGNLSIRDKEGFWITPSGKIKENLKPEEIAFINWNGKFLKGSPSSEWGMHLEIYRKNPSACAVVHSHPVYVLVLNLSGFPFKNFSLFEAQFFFKEIKIIPPLPPGSFELWNKVSEESMNSNVIILSNHGLVVWGEDLETAVNLSIIFEKLCKIEYLKKLVEGGFKG</sequence>
<dbReference type="Pfam" id="PF00596">
    <property type="entry name" value="Aldolase_II"/>
    <property type="match status" value="1"/>
</dbReference>
<dbReference type="PANTHER" id="PTHR22789">
    <property type="entry name" value="FUCULOSE PHOSPHATE ALDOLASE"/>
    <property type="match status" value="1"/>
</dbReference>
<dbReference type="AlphaFoldDB" id="A0A7V5XHM5"/>
<comment type="caution">
    <text evidence="4">The sequence shown here is derived from an EMBL/GenBank/DDBJ whole genome shotgun (WGS) entry which is preliminary data.</text>
</comment>
<dbReference type="Gene3D" id="3.40.225.10">
    <property type="entry name" value="Class II aldolase/adducin N-terminal domain"/>
    <property type="match status" value="1"/>
</dbReference>
<dbReference type="InterPro" id="IPR050197">
    <property type="entry name" value="Aldolase_class_II_sugar_metab"/>
</dbReference>
<protein>
    <submittedName>
        <fullName evidence="4">Class II aldolase/adducin family protein</fullName>
    </submittedName>
</protein>
<evidence type="ECO:0000256" key="1">
    <source>
        <dbReference type="ARBA" id="ARBA00022723"/>
    </source>
</evidence>